<proteinExistence type="predicted"/>
<name>A0A7X0H8E1_9BACT</name>
<dbReference type="InterPro" id="IPR050789">
    <property type="entry name" value="Diverse_Enzym_Activities"/>
</dbReference>
<dbReference type="AlphaFoldDB" id="A0A7X0H8E1"/>
<dbReference type="InterPro" id="IPR001466">
    <property type="entry name" value="Beta-lactam-related"/>
</dbReference>
<reference evidence="2 3" key="1">
    <citation type="submission" date="2020-08" db="EMBL/GenBank/DDBJ databases">
        <title>Genomic Encyclopedia of Type Strains, Phase IV (KMG-IV): sequencing the most valuable type-strain genomes for metagenomic binning, comparative biology and taxonomic classification.</title>
        <authorList>
            <person name="Goeker M."/>
        </authorList>
    </citation>
    <scope>NUCLEOTIDE SEQUENCE [LARGE SCALE GENOMIC DNA]</scope>
    <source>
        <strain evidence="2 3">DSM 103725</strain>
    </source>
</reference>
<sequence length="372" mass="40270">MDALPQTDKLIREGIAQGLHPGAQVCVWRGEECVANAAIGEARPGVAMAPDTMTLWLSSCKPITAIALAQQVEAGVVHLDDPVAEYVEGFEQNGKQDITLQHVLTHTGGFRSVVFRYPGQTWDEAIEAICGARLETGWVLGETAGYHPHSGWNILGKVLEVCTGQTLRDHLREAVLLPLGMNDSYVGLPPEGYDALEPRLAATLNTSGSAPVDQNFHTPEWSTGQRPGGNAFGPAHELARFYRAMLNGGSLDGTSLVTPDTVRHFTARHRRDTMDRTFRAVMDWGLGFMVNNQRHDAANAETHKIATPYNFGPHASDDAFGHCGNQSSAAFADPAHNLAVVVVFNGMPGEPKHQQRMHAVLGAIYEDLNLVG</sequence>
<dbReference type="RefSeq" id="WP_184678655.1">
    <property type="nucleotide sequence ID" value="NZ_JACHGY010000001.1"/>
</dbReference>
<dbReference type="Gene3D" id="3.40.710.10">
    <property type="entry name" value="DD-peptidase/beta-lactamase superfamily"/>
    <property type="match status" value="1"/>
</dbReference>
<comment type="caution">
    <text evidence="2">The sequence shown here is derived from an EMBL/GenBank/DDBJ whole genome shotgun (WGS) entry which is preliminary data.</text>
</comment>
<dbReference type="Pfam" id="PF00144">
    <property type="entry name" value="Beta-lactamase"/>
    <property type="match status" value="1"/>
</dbReference>
<gene>
    <name evidence="2" type="ORF">HNQ40_002974</name>
</gene>
<evidence type="ECO:0000259" key="1">
    <source>
        <dbReference type="Pfam" id="PF00144"/>
    </source>
</evidence>
<evidence type="ECO:0000313" key="3">
    <source>
        <dbReference type="Proteomes" id="UP000541810"/>
    </source>
</evidence>
<accession>A0A7X0H8E1</accession>
<evidence type="ECO:0000313" key="2">
    <source>
        <dbReference type="EMBL" id="MBB6431168.1"/>
    </source>
</evidence>
<dbReference type="Proteomes" id="UP000541810">
    <property type="component" value="Unassembled WGS sequence"/>
</dbReference>
<dbReference type="InterPro" id="IPR012338">
    <property type="entry name" value="Beta-lactam/transpept-like"/>
</dbReference>
<organism evidence="2 3">
    <name type="scientific">Algisphaera agarilytica</name>
    <dbReference type="NCBI Taxonomy" id="1385975"/>
    <lineage>
        <taxon>Bacteria</taxon>
        <taxon>Pseudomonadati</taxon>
        <taxon>Planctomycetota</taxon>
        <taxon>Phycisphaerae</taxon>
        <taxon>Phycisphaerales</taxon>
        <taxon>Phycisphaeraceae</taxon>
        <taxon>Algisphaera</taxon>
    </lineage>
</organism>
<dbReference type="PANTHER" id="PTHR43283:SF3">
    <property type="entry name" value="BETA-LACTAMASE FAMILY PROTEIN (AFU_ORTHOLOGUE AFUA_5G07500)"/>
    <property type="match status" value="1"/>
</dbReference>
<dbReference type="PANTHER" id="PTHR43283">
    <property type="entry name" value="BETA-LACTAMASE-RELATED"/>
    <property type="match status" value="1"/>
</dbReference>
<feature type="domain" description="Beta-lactamase-related" evidence="1">
    <location>
        <begin position="8"/>
        <end position="358"/>
    </location>
</feature>
<dbReference type="EMBL" id="JACHGY010000001">
    <property type="protein sequence ID" value="MBB6431168.1"/>
    <property type="molecule type" value="Genomic_DNA"/>
</dbReference>
<keyword evidence="3" id="KW-1185">Reference proteome</keyword>
<dbReference type="SUPFAM" id="SSF56601">
    <property type="entry name" value="beta-lactamase/transpeptidase-like"/>
    <property type="match status" value="1"/>
</dbReference>
<protein>
    <submittedName>
        <fullName evidence="2">CubicO group peptidase (Beta-lactamase class C family)</fullName>
    </submittedName>
</protein>